<name>A0A0G3M6K8_CHRGL</name>
<accession>A0A0G3M6K8</accession>
<dbReference type="KEGG" id="cgn:OK18_17835"/>
<dbReference type="Proteomes" id="UP000035213">
    <property type="component" value="Chromosome"/>
</dbReference>
<dbReference type="PATRIC" id="fig|1324352.5.peg.3733"/>
<reference evidence="1 2" key="1">
    <citation type="submission" date="2014-11" db="EMBL/GenBank/DDBJ databases">
        <authorList>
            <person name="Park G.-S."/>
            <person name="Hong S.-J."/>
            <person name="Jung B.K."/>
            <person name="Khan A.R."/>
            <person name="Kwak Y."/>
            <person name="Shin J.-H."/>
        </authorList>
    </citation>
    <scope>NUCLEOTIDE SEQUENCE [LARGE SCALE GENOMIC DNA]</scope>
    <source>
        <strain evidence="1 2">DSM 27622</strain>
    </source>
</reference>
<sequence>MFDMLFRNIFYVKLFIDGLFLHLSLNKLKSKTMKNLKKVSREKLKQVKGGGPFDPVEGVDPIGPACGGSHCPDDNYRCCYHPTGNYCAINHCDD</sequence>
<evidence type="ECO:0000313" key="2">
    <source>
        <dbReference type="Proteomes" id="UP000035213"/>
    </source>
</evidence>
<dbReference type="EMBL" id="CP009928">
    <property type="protein sequence ID" value="AKK74215.1"/>
    <property type="molecule type" value="Genomic_DNA"/>
</dbReference>
<dbReference type="NCBIfam" id="NF047798">
    <property type="entry name" value="leader_Chryseo"/>
    <property type="match status" value="1"/>
</dbReference>
<evidence type="ECO:0008006" key="3">
    <source>
        <dbReference type="Google" id="ProtNLM"/>
    </source>
</evidence>
<evidence type="ECO:0000313" key="1">
    <source>
        <dbReference type="EMBL" id="AKK74215.1"/>
    </source>
</evidence>
<proteinExistence type="predicted"/>
<dbReference type="AlphaFoldDB" id="A0A0G3M6K8"/>
<dbReference type="InterPro" id="IPR058074">
    <property type="entry name" value="Bacteriocin-like"/>
</dbReference>
<protein>
    <recommendedName>
        <fullName evidence="3">Bacteriocin</fullName>
    </recommendedName>
</protein>
<gene>
    <name evidence="1" type="ORF">OK18_17835</name>
</gene>
<organism evidence="1 2">
    <name type="scientific">Chryseobacterium gallinarum</name>
    <dbReference type="NCBI Taxonomy" id="1324352"/>
    <lineage>
        <taxon>Bacteria</taxon>
        <taxon>Pseudomonadati</taxon>
        <taxon>Bacteroidota</taxon>
        <taxon>Flavobacteriia</taxon>
        <taxon>Flavobacteriales</taxon>
        <taxon>Weeksellaceae</taxon>
        <taxon>Chryseobacterium group</taxon>
        <taxon>Chryseobacterium</taxon>
    </lineage>
</organism>